<dbReference type="Gene3D" id="4.10.60.10">
    <property type="entry name" value="Zinc finger, CCHC-type"/>
    <property type="match status" value="1"/>
</dbReference>
<feature type="domain" description="CCHC-type" evidence="4">
    <location>
        <begin position="410"/>
        <end position="425"/>
    </location>
</feature>
<dbReference type="InterPro" id="IPR005162">
    <property type="entry name" value="Retrotrans_gag_dom"/>
</dbReference>
<evidence type="ECO:0000256" key="2">
    <source>
        <dbReference type="PROSITE-ProRule" id="PRU00047"/>
    </source>
</evidence>
<accession>A0A8H5GIC3</accession>
<sequence>MSDVGFGRALEGEVATGMYNRPTSFCAETRVCYTRTVQHALAPIAPPQSRFEMSEFGDMPLERPFSPFLTTEERLANMEATISALSASNTSNTALWIALSALFEKLMSGRHDPSLPDTIPSFWETPPLPPQQHLRPPRRRRNPRRRLPSAIRIAHSAVASSTYDGARSGGRAFWNACQLYFSLTTGQFTDDHARISWVLSFMQHGRAADFVGRVFQCGSVKRVFPTWDDFVSNFEKEFFLFDEVADAALILESTAYFQNGRTIDEYIDSFKALWVKADYPDGRHLVLKFRRGMDPKLSKRLGSITTGRPNDSKIEDWLAIARSQDFIMRTEEDFHRRTPPTIPSASRPTALVPVHPVAPALHWRPSAQPVAPVRVSAPTHVAHAPRAPALSPGVPMDIDRFTGRPVRDDKCRRCKQPGHFWRDCPLRFDVRHIMPEELDELIMQLLARKDAIPADPTPESADPTALATEEDF</sequence>
<reference evidence="5 6" key="1">
    <citation type="journal article" date="2020" name="ISME J.">
        <title>Uncovering the hidden diversity of litter-decomposition mechanisms in mushroom-forming fungi.</title>
        <authorList>
            <person name="Floudas D."/>
            <person name="Bentzer J."/>
            <person name="Ahren D."/>
            <person name="Johansson T."/>
            <person name="Persson P."/>
            <person name="Tunlid A."/>
        </authorList>
    </citation>
    <scope>NUCLEOTIDE SEQUENCE [LARGE SCALE GENOMIC DNA]</scope>
    <source>
        <strain evidence="5 6">CBS 661.87</strain>
    </source>
</reference>
<dbReference type="Pfam" id="PF00098">
    <property type="entry name" value="zf-CCHC"/>
    <property type="match status" value="1"/>
</dbReference>
<evidence type="ECO:0000313" key="5">
    <source>
        <dbReference type="EMBL" id="KAF5365388.1"/>
    </source>
</evidence>
<dbReference type="Proteomes" id="UP000565441">
    <property type="component" value="Unassembled WGS sequence"/>
</dbReference>
<gene>
    <name evidence="5" type="ORF">D9615_010727</name>
</gene>
<evidence type="ECO:0000256" key="1">
    <source>
        <dbReference type="ARBA" id="ARBA00022664"/>
    </source>
</evidence>
<dbReference type="InterPro" id="IPR036875">
    <property type="entry name" value="Znf_CCHC_sf"/>
</dbReference>
<proteinExistence type="predicted"/>
<dbReference type="GO" id="GO:0008270">
    <property type="term" value="F:zinc ion binding"/>
    <property type="evidence" value="ECO:0007669"/>
    <property type="project" value="UniProtKB-KW"/>
</dbReference>
<feature type="region of interest" description="Disordered" evidence="3">
    <location>
        <begin position="453"/>
        <end position="472"/>
    </location>
</feature>
<name>A0A8H5GIC3_9AGAR</name>
<feature type="region of interest" description="Disordered" evidence="3">
    <location>
        <begin position="118"/>
        <end position="146"/>
    </location>
</feature>
<keyword evidence="2" id="KW-0863">Zinc-finger</keyword>
<dbReference type="EMBL" id="JAACJP010000121">
    <property type="protein sequence ID" value="KAF5365388.1"/>
    <property type="molecule type" value="Genomic_DNA"/>
</dbReference>
<keyword evidence="6" id="KW-1185">Reference proteome</keyword>
<keyword evidence="2" id="KW-0862">Zinc</keyword>
<evidence type="ECO:0000313" key="6">
    <source>
        <dbReference type="Proteomes" id="UP000565441"/>
    </source>
</evidence>
<dbReference type="Pfam" id="PF03732">
    <property type="entry name" value="Retrotrans_gag"/>
    <property type="match status" value="1"/>
</dbReference>
<dbReference type="GO" id="GO:0006397">
    <property type="term" value="P:mRNA processing"/>
    <property type="evidence" value="ECO:0007669"/>
    <property type="project" value="UniProtKB-KW"/>
</dbReference>
<dbReference type="OrthoDB" id="3332326at2759"/>
<organism evidence="5 6">
    <name type="scientific">Tricholomella constricta</name>
    <dbReference type="NCBI Taxonomy" id="117010"/>
    <lineage>
        <taxon>Eukaryota</taxon>
        <taxon>Fungi</taxon>
        <taxon>Dikarya</taxon>
        <taxon>Basidiomycota</taxon>
        <taxon>Agaricomycotina</taxon>
        <taxon>Agaricomycetes</taxon>
        <taxon>Agaricomycetidae</taxon>
        <taxon>Agaricales</taxon>
        <taxon>Tricholomatineae</taxon>
        <taxon>Lyophyllaceae</taxon>
        <taxon>Tricholomella</taxon>
    </lineage>
</organism>
<feature type="compositionally biased region" description="Basic residues" evidence="3">
    <location>
        <begin position="135"/>
        <end position="146"/>
    </location>
</feature>
<evidence type="ECO:0000256" key="3">
    <source>
        <dbReference type="SAM" id="MobiDB-lite"/>
    </source>
</evidence>
<keyword evidence="2" id="KW-0479">Metal-binding</keyword>
<dbReference type="PROSITE" id="PS50158">
    <property type="entry name" value="ZF_CCHC"/>
    <property type="match status" value="1"/>
</dbReference>
<dbReference type="SUPFAM" id="SSF57756">
    <property type="entry name" value="Retrovirus zinc finger-like domains"/>
    <property type="match status" value="1"/>
</dbReference>
<comment type="caution">
    <text evidence="5">The sequence shown here is derived from an EMBL/GenBank/DDBJ whole genome shotgun (WGS) entry which is preliminary data.</text>
</comment>
<dbReference type="SMART" id="SM00343">
    <property type="entry name" value="ZnF_C2HC"/>
    <property type="match status" value="1"/>
</dbReference>
<evidence type="ECO:0000259" key="4">
    <source>
        <dbReference type="PROSITE" id="PS50158"/>
    </source>
</evidence>
<keyword evidence="1" id="KW-0507">mRNA processing</keyword>
<dbReference type="InterPro" id="IPR001878">
    <property type="entry name" value="Znf_CCHC"/>
</dbReference>
<dbReference type="GO" id="GO:0003676">
    <property type="term" value="F:nucleic acid binding"/>
    <property type="evidence" value="ECO:0007669"/>
    <property type="project" value="InterPro"/>
</dbReference>
<protein>
    <recommendedName>
        <fullName evidence="4">CCHC-type domain-containing protein</fullName>
    </recommendedName>
</protein>
<dbReference type="AlphaFoldDB" id="A0A8H5GIC3"/>